<accession>A0A176VNI5</accession>
<name>A0A176VNI5_MARPO</name>
<evidence type="ECO:0000313" key="2">
    <source>
        <dbReference type="EMBL" id="OAE21535.1"/>
    </source>
</evidence>
<protein>
    <submittedName>
        <fullName evidence="2">Uncharacterized protein</fullName>
    </submittedName>
</protein>
<dbReference type="AlphaFoldDB" id="A0A176VNI5"/>
<comment type="caution">
    <text evidence="2">The sequence shown here is derived from an EMBL/GenBank/DDBJ whole genome shotgun (WGS) entry which is preliminary data.</text>
</comment>
<feature type="compositionally biased region" description="Basic and acidic residues" evidence="1">
    <location>
        <begin position="75"/>
        <end position="86"/>
    </location>
</feature>
<dbReference type="Proteomes" id="UP000077202">
    <property type="component" value="Unassembled WGS sequence"/>
</dbReference>
<keyword evidence="3" id="KW-1185">Reference proteome</keyword>
<feature type="region of interest" description="Disordered" evidence="1">
    <location>
        <begin position="50"/>
        <end position="137"/>
    </location>
</feature>
<sequence>MVRAKKLPRPKLILLKVPDRELRKYQKELIATRFDFLLWDWNCVLATRTSTSSGSRGGDQGRTIFERTSASTDEEAVRKEREEDLQTSKSSASGMQVKGLSGEVRPLEEGKATLEERSLEKVDVQEPKTREEPTKERPLSNEILEQVVEKIGVRVGEPLEIPSAQVSLGTADPEVKKKSLAEEPKEISTFPYFLQNTVVPLLKYLDGKREKYAASEEAGFYVELLRNKT</sequence>
<proteinExistence type="predicted"/>
<gene>
    <name evidence="2" type="ORF">AXG93_2085s1000</name>
</gene>
<evidence type="ECO:0000256" key="1">
    <source>
        <dbReference type="SAM" id="MobiDB-lite"/>
    </source>
</evidence>
<reference evidence="2" key="1">
    <citation type="submission" date="2016-03" db="EMBL/GenBank/DDBJ databases">
        <title>Mechanisms controlling the formation of the plant cell surface in tip-growing cells are functionally conserved among land plants.</title>
        <authorList>
            <person name="Honkanen S."/>
            <person name="Jones V.A."/>
            <person name="Morieri G."/>
            <person name="Champion C."/>
            <person name="Hetherington A.J."/>
            <person name="Kelly S."/>
            <person name="Saint-Marcoux D."/>
            <person name="Proust H."/>
            <person name="Prescott H."/>
            <person name="Dolan L."/>
        </authorList>
    </citation>
    <scope>NUCLEOTIDE SEQUENCE [LARGE SCALE GENOMIC DNA]</scope>
    <source>
        <tissue evidence="2">Whole gametophyte</tissue>
    </source>
</reference>
<feature type="compositionally biased region" description="Basic and acidic residues" evidence="1">
    <location>
        <begin position="105"/>
        <end position="137"/>
    </location>
</feature>
<evidence type="ECO:0000313" key="3">
    <source>
        <dbReference type="Proteomes" id="UP000077202"/>
    </source>
</evidence>
<dbReference type="EMBL" id="LVLJ01003405">
    <property type="protein sequence ID" value="OAE21535.1"/>
    <property type="molecule type" value="Genomic_DNA"/>
</dbReference>
<organism evidence="2 3">
    <name type="scientific">Marchantia polymorpha subsp. ruderalis</name>
    <dbReference type="NCBI Taxonomy" id="1480154"/>
    <lineage>
        <taxon>Eukaryota</taxon>
        <taxon>Viridiplantae</taxon>
        <taxon>Streptophyta</taxon>
        <taxon>Embryophyta</taxon>
        <taxon>Marchantiophyta</taxon>
        <taxon>Marchantiopsida</taxon>
        <taxon>Marchantiidae</taxon>
        <taxon>Marchantiales</taxon>
        <taxon>Marchantiaceae</taxon>
        <taxon>Marchantia</taxon>
    </lineage>
</organism>